<feature type="compositionally biased region" description="Basic and acidic residues" evidence="1">
    <location>
        <begin position="53"/>
        <end position="66"/>
    </location>
</feature>
<feature type="compositionally biased region" description="Polar residues" evidence="1">
    <location>
        <begin position="24"/>
        <end position="41"/>
    </location>
</feature>
<accession>A0A803Q8P6</accession>
<reference evidence="2" key="1">
    <citation type="submission" date="2018-11" db="EMBL/GenBank/DDBJ databases">
        <authorList>
            <person name="Grassa J C."/>
        </authorList>
    </citation>
    <scope>NUCLEOTIDE SEQUENCE [LARGE SCALE GENOMIC DNA]</scope>
</reference>
<name>A0A803Q8P6_CANSA</name>
<organism evidence="2 3">
    <name type="scientific">Cannabis sativa</name>
    <name type="common">Hemp</name>
    <name type="synonym">Marijuana</name>
    <dbReference type="NCBI Taxonomy" id="3483"/>
    <lineage>
        <taxon>Eukaryota</taxon>
        <taxon>Viridiplantae</taxon>
        <taxon>Streptophyta</taxon>
        <taxon>Embryophyta</taxon>
        <taxon>Tracheophyta</taxon>
        <taxon>Spermatophyta</taxon>
        <taxon>Magnoliopsida</taxon>
        <taxon>eudicotyledons</taxon>
        <taxon>Gunneridae</taxon>
        <taxon>Pentapetalae</taxon>
        <taxon>rosids</taxon>
        <taxon>fabids</taxon>
        <taxon>Rosales</taxon>
        <taxon>Cannabaceae</taxon>
        <taxon>Cannabis</taxon>
    </lineage>
</organism>
<proteinExistence type="predicted"/>
<keyword evidence="3" id="KW-1185">Reference proteome</keyword>
<evidence type="ECO:0000313" key="2">
    <source>
        <dbReference type="EnsemblPlants" id="cds.evm.model.08.1441"/>
    </source>
</evidence>
<protein>
    <submittedName>
        <fullName evidence="2">Uncharacterized protein</fullName>
    </submittedName>
</protein>
<dbReference type="EnsemblPlants" id="evm.model.08.1441">
    <property type="protein sequence ID" value="cds.evm.model.08.1441"/>
    <property type="gene ID" value="evm.TU.08.1441"/>
</dbReference>
<feature type="compositionally biased region" description="Basic and acidic residues" evidence="1">
    <location>
        <begin position="104"/>
        <end position="116"/>
    </location>
</feature>
<dbReference type="Gramene" id="evm.model.08.1441">
    <property type="protein sequence ID" value="cds.evm.model.08.1441"/>
    <property type="gene ID" value="evm.TU.08.1441"/>
</dbReference>
<feature type="region of interest" description="Disordered" evidence="1">
    <location>
        <begin position="101"/>
        <end position="125"/>
    </location>
</feature>
<dbReference type="Proteomes" id="UP000596661">
    <property type="component" value="Chromosome 8"/>
</dbReference>
<feature type="region of interest" description="Disordered" evidence="1">
    <location>
        <begin position="1"/>
        <end position="85"/>
    </location>
</feature>
<sequence>MEQIRALQAEVDGRVRTRRPPRVLNTSLGNPQPTHNSTQNREPVAPDASRGNIGRENRSQEMDLERQNPPGSVETQHGGRNHVHRGDLYDHLNEIFKEQSQTLRNRDDDEPRDPHVGDQGTHNMNNWTNLVNPSIAPAVTIEVPIPANIAVISTIPVVTQTNPVLPEGIDQESLLRALQMIE</sequence>
<evidence type="ECO:0000313" key="3">
    <source>
        <dbReference type="Proteomes" id="UP000596661"/>
    </source>
</evidence>
<reference evidence="2" key="2">
    <citation type="submission" date="2021-03" db="UniProtKB">
        <authorList>
            <consortium name="EnsemblPlants"/>
        </authorList>
    </citation>
    <scope>IDENTIFICATION</scope>
</reference>
<evidence type="ECO:0000256" key="1">
    <source>
        <dbReference type="SAM" id="MobiDB-lite"/>
    </source>
</evidence>
<dbReference type="EMBL" id="UZAU01000710">
    <property type="status" value="NOT_ANNOTATED_CDS"/>
    <property type="molecule type" value="Genomic_DNA"/>
</dbReference>
<dbReference type="AlphaFoldDB" id="A0A803Q8P6"/>